<feature type="transmembrane region" description="Helical" evidence="7">
    <location>
        <begin position="312"/>
        <end position="330"/>
    </location>
</feature>
<evidence type="ECO:0000256" key="4">
    <source>
        <dbReference type="ARBA" id="ARBA00022840"/>
    </source>
</evidence>
<dbReference type="GO" id="GO:0005886">
    <property type="term" value="C:plasma membrane"/>
    <property type="evidence" value="ECO:0007669"/>
    <property type="project" value="UniProtKB-SubCell"/>
</dbReference>
<dbReference type="PANTHER" id="PTHR43394:SF1">
    <property type="entry name" value="ATP-BINDING CASSETTE SUB-FAMILY B MEMBER 10, MITOCHONDRIAL"/>
    <property type="match status" value="1"/>
</dbReference>
<dbReference type="GO" id="GO:0090374">
    <property type="term" value="P:oligopeptide export from mitochondrion"/>
    <property type="evidence" value="ECO:0007669"/>
    <property type="project" value="TreeGrafter"/>
</dbReference>
<dbReference type="Gene3D" id="3.40.50.300">
    <property type="entry name" value="P-loop containing nucleotide triphosphate hydrolases"/>
    <property type="match status" value="1"/>
</dbReference>
<keyword evidence="5 7" id="KW-1133">Transmembrane helix</keyword>
<dbReference type="OrthoDB" id="1522160at2"/>
<evidence type="ECO:0000313" key="11">
    <source>
        <dbReference type="Proteomes" id="UP000262802"/>
    </source>
</evidence>
<keyword evidence="2 7" id="KW-0812">Transmembrane</keyword>
<evidence type="ECO:0000313" key="10">
    <source>
        <dbReference type="EMBL" id="AYA37065.1"/>
    </source>
</evidence>
<keyword evidence="11" id="KW-1185">Reference proteome</keyword>
<accession>A0A3B7QZM2</accession>
<evidence type="ECO:0000256" key="2">
    <source>
        <dbReference type="ARBA" id="ARBA00022692"/>
    </source>
</evidence>
<evidence type="ECO:0000256" key="3">
    <source>
        <dbReference type="ARBA" id="ARBA00022741"/>
    </source>
</evidence>
<comment type="subcellular location">
    <subcellularLocation>
        <location evidence="1">Cell membrane</location>
        <topology evidence="1">Multi-pass membrane protein</topology>
    </subcellularLocation>
</comment>
<dbReference type="PROSITE" id="PS00211">
    <property type="entry name" value="ABC_TRANSPORTER_1"/>
    <property type="match status" value="1"/>
</dbReference>
<dbReference type="GO" id="GO:0015421">
    <property type="term" value="F:ABC-type oligopeptide transporter activity"/>
    <property type="evidence" value="ECO:0007669"/>
    <property type="project" value="TreeGrafter"/>
</dbReference>
<sequence>MAARSGLNTSGTADAEVPKVKLTKESFKRGLRIFRFVLPYKAPFIAGLLLLLLSSVSTMVMPKMLGYLVNIANHQTNSLPAFLPKTITGIALVLFGVVLLQGVFSFFRIFFFARVSEFTVRDIRRTLYQKLVTLPIPFFEQRRVGEITSRLTSDVANIQDTFTLTLAEFMRQILTLLAGVAFIMWESWRLSLFMLATFPPLVLLAFLFGRSIRKLSKQTQDELAKTNVIVEETMQGINSVKAFTSEQHEVNRYGAGLNRTVQAALKASVFRGGFVSFIIVAIFGGIFLVLWRGATYVELPSTDPRHLDMGDLVSFILYTMFIGASVAGLGEMYGKIQSSLGASERILEILDEQSEPVHATKPAGVAPVQLRGDIEYANVQFRYPTRPDLAVLKDINFRIEAGEKVALVGPSGAGKSTIVQLLMHFYKLSGGHIRIDGYDLNQIDLTDLRRNIGIVPQETLLFGGTIRENILYGRPDAAEADVVDAARRANAWQFIQSFPEGLDTVVGERGIKLSGGQRQRIAIARAILKNPAILLLDEATSALDSESEKLVQQAMDELMQNRTSIIIAHRLSTIRKVDKILVIDGGRIVEQGSHEELSENENGLYANLLKLQFELT</sequence>
<dbReference type="PANTHER" id="PTHR43394">
    <property type="entry name" value="ATP-DEPENDENT PERMEASE MDL1, MITOCHONDRIAL"/>
    <property type="match status" value="1"/>
</dbReference>
<dbReference type="Proteomes" id="UP000262802">
    <property type="component" value="Chromosome"/>
</dbReference>
<dbReference type="GO" id="GO:0005524">
    <property type="term" value="F:ATP binding"/>
    <property type="evidence" value="ECO:0007669"/>
    <property type="project" value="UniProtKB-KW"/>
</dbReference>
<dbReference type="InterPro" id="IPR017871">
    <property type="entry name" value="ABC_transporter-like_CS"/>
</dbReference>
<feature type="transmembrane region" description="Helical" evidence="7">
    <location>
        <begin position="191"/>
        <end position="209"/>
    </location>
</feature>
<dbReference type="SMART" id="SM00382">
    <property type="entry name" value="AAA"/>
    <property type="match status" value="1"/>
</dbReference>
<dbReference type="InterPro" id="IPR003439">
    <property type="entry name" value="ABC_transporter-like_ATP-bd"/>
</dbReference>
<feature type="domain" description="ABC transmembrane type-1" evidence="9">
    <location>
        <begin position="45"/>
        <end position="338"/>
    </location>
</feature>
<dbReference type="InterPro" id="IPR003593">
    <property type="entry name" value="AAA+_ATPase"/>
</dbReference>
<feature type="transmembrane region" description="Helical" evidence="7">
    <location>
        <begin position="87"/>
        <end position="111"/>
    </location>
</feature>
<dbReference type="SUPFAM" id="SSF90123">
    <property type="entry name" value="ABC transporter transmembrane region"/>
    <property type="match status" value="1"/>
</dbReference>
<dbReference type="CDD" id="cd18576">
    <property type="entry name" value="ABC_6TM_bac_exporter_ABCB8_10_like"/>
    <property type="match status" value="1"/>
</dbReference>
<dbReference type="Gene3D" id="1.20.1560.10">
    <property type="entry name" value="ABC transporter type 1, transmembrane domain"/>
    <property type="match status" value="1"/>
</dbReference>
<evidence type="ECO:0000256" key="1">
    <source>
        <dbReference type="ARBA" id="ARBA00004651"/>
    </source>
</evidence>
<dbReference type="KEGG" id="hyh:D3Y59_08370"/>
<evidence type="ECO:0000256" key="7">
    <source>
        <dbReference type="SAM" id="Phobius"/>
    </source>
</evidence>
<dbReference type="InterPro" id="IPR036640">
    <property type="entry name" value="ABC1_TM_sf"/>
</dbReference>
<dbReference type="RefSeq" id="WP_119444641.1">
    <property type="nucleotide sequence ID" value="NZ_CP032317.1"/>
</dbReference>
<keyword evidence="4 10" id="KW-0067">ATP-binding</keyword>
<dbReference type="SUPFAM" id="SSF52540">
    <property type="entry name" value="P-loop containing nucleoside triphosphate hydrolases"/>
    <property type="match status" value="1"/>
</dbReference>
<dbReference type="GO" id="GO:0016887">
    <property type="term" value="F:ATP hydrolysis activity"/>
    <property type="evidence" value="ECO:0007669"/>
    <property type="project" value="InterPro"/>
</dbReference>
<feature type="transmembrane region" description="Helical" evidence="7">
    <location>
        <begin position="269"/>
        <end position="292"/>
    </location>
</feature>
<dbReference type="FunFam" id="3.40.50.300:FF:000218">
    <property type="entry name" value="Multidrug ABC transporter ATP-binding protein"/>
    <property type="match status" value="1"/>
</dbReference>
<organism evidence="10 11">
    <name type="scientific">Hymenobacter oligotrophus</name>
    <dbReference type="NCBI Taxonomy" id="2319843"/>
    <lineage>
        <taxon>Bacteria</taxon>
        <taxon>Pseudomonadati</taxon>
        <taxon>Bacteroidota</taxon>
        <taxon>Cytophagia</taxon>
        <taxon>Cytophagales</taxon>
        <taxon>Hymenobacteraceae</taxon>
        <taxon>Hymenobacter</taxon>
    </lineage>
</organism>
<dbReference type="Pfam" id="PF00005">
    <property type="entry name" value="ABC_tran"/>
    <property type="match status" value="1"/>
</dbReference>
<feature type="transmembrane region" description="Helical" evidence="7">
    <location>
        <begin position="38"/>
        <end position="60"/>
    </location>
</feature>
<evidence type="ECO:0000259" key="8">
    <source>
        <dbReference type="PROSITE" id="PS50893"/>
    </source>
</evidence>
<dbReference type="PROSITE" id="PS50929">
    <property type="entry name" value="ABC_TM1F"/>
    <property type="match status" value="1"/>
</dbReference>
<dbReference type="InterPro" id="IPR039421">
    <property type="entry name" value="Type_1_exporter"/>
</dbReference>
<keyword evidence="3" id="KW-0547">Nucleotide-binding</keyword>
<evidence type="ECO:0000256" key="5">
    <source>
        <dbReference type="ARBA" id="ARBA00022989"/>
    </source>
</evidence>
<name>A0A3B7QZM2_9BACT</name>
<protein>
    <submittedName>
        <fullName evidence="10">ATP-binding cassette domain-containing protein</fullName>
    </submittedName>
</protein>
<feature type="domain" description="ABC transporter" evidence="8">
    <location>
        <begin position="374"/>
        <end position="610"/>
    </location>
</feature>
<dbReference type="PROSITE" id="PS50893">
    <property type="entry name" value="ABC_TRANSPORTER_2"/>
    <property type="match status" value="1"/>
</dbReference>
<dbReference type="Pfam" id="PF00664">
    <property type="entry name" value="ABC_membrane"/>
    <property type="match status" value="1"/>
</dbReference>
<reference evidence="10 11" key="1">
    <citation type="submission" date="2018-09" db="EMBL/GenBank/DDBJ databases">
        <title>Hymenobacter medium sp. nov., isolated from R2A medium.</title>
        <authorList>
            <person name="Yingchao G."/>
        </authorList>
    </citation>
    <scope>NUCLEOTIDE SEQUENCE [LARGE SCALE GENOMIC DNA]</scope>
    <source>
        <strain evidence="11">sh-6</strain>
    </source>
</reference>
<gene>
    <name evidence="10" type="ORF">D3Y59_08370</name>
</gene>
<dbReference type="EMBL" id="CP032317">
    <property type="protein sequence ID" value="AYA37065.1"/>
    <property type="molecule type" value="Genomic_DNA"/>
</dbReference>
<evidence type="ECO:0000256" key="6">
    <source>
        <dbReference type="ARBA" id="ARBA00023136"/>
    </source>
</evidence>
<dbReference type="CDD" id="cd03249">
    <property type="entry name" value="ABC_MTABC3_MDL1_MDL2"/>
    <property type="match status" value="1"/>
</dbReference>
<keyword evidence="6 7" id="KW-0472">Membrane</keyword>
<proteinExistence type="predicted"/>
<evidence type="ECO:0000259" key="9">
    <source>
        <dbReference type="PROSITE" id="PS50929"/>
    </source>
</evidence>
<dbReference type="AlphaFoldDB" id="A0A3B7QZM2"/>
<dbReference type="InterPro" id="IPR011527">
    <property type="entry name" value="ABC1_TM_dom"/>
</dbReference>
<dbReference type="InterPro" id="IPR027417">
    <property type="entry name" value="P-loop_NTPase"/>
</dbReference>